<keyword evidence="2" id="KW-1185">Reference proteome</keyword>
<dbReference type="EMBL" id="CAJJDN010000059">
    <property type="protein sequence ID" value="CAD8092705.1"/>
    <property type="molecule type" value="Genomic_DNA"/>
</dbReference>
<sequence length="184" mass="21267">MQNSDADQECLGLFDPNTYQEGQGPRLGNCYIPPTYEELMAASTENGLNLLPNNKEKFFEFILKEQQVRLNPKVQQLYKDMNHSSAVEHAIHSELFKNFGYDDSSLNHQLYFALTRKYSNDPELKPKVFFWRNNVMHGSRVKLQEIAPPIPLLTLENKELQLQQLLESAHEEQKICVIFGGSYT</sequence>
<reference evidence="1" key="1">
    <citation type="submission" date="2021-01" db="EMBL/GenBank/DDBJ databases">
        <authorList>
            <consortium name="Genoscope - CEA"/>
            <person name="William W."/>
        </authorList>
    </citation>
    <scope>NUCLEOTIDE SEQUENCE</scope>
</reference>
<dbReference type="OrthoDB" id="293446at2759"/>
<evidence type="ECO:0000313" key="2">
    <source>
        <dbReference type="Proteomes" id="UP000692954"/>
    </source>
</evidence>
<gene>
    <name evidence="1" type="ORF">PSON_ATCC_30995.1.T0590208</name>
</gene>
<organism evidence="1 2">
    <name type="scientific">Paramecium sonneborni</name>
    <dbReference type="NCBI Taxonomy" id="65129"/>
    <lineage>
        <taxon>Eukaryota</taxon>
        <taxon>Sar</taxon>
        <taxon>Alveolata</taxon>
        <taxon>Ciliophora</taxon>
        <taxon>Intramacronucleata</taxon>
        <taxon>Oligohymenophorea</taxon>
        <taxon>Peniculida</taxon>
        <taxon>Parameciidae</taxon>
        <taxon>Paramecium</taxon>
    </lineage>
</organism>
<evidence type="ECO:0000313" key="1">
    <source>
        <dbReference type="EMBL" id="CAD8092705.1"/>
    </source>
</evidence>
<protein>
    <submittedName>
        <fullName evidence="1">Uncharacterized protein</fullName>
    </submittedName>
</protein>
<proteinExistence type="predicted"/>
<accession>A0A8S1NTJ8</accession>
<comment type="caution">
    <text evidence="1">The sequence shown here is derived from an EMBL/GenBank/DDBJ whole genome shotgun (WGS) entry which is preliminary data.</text>
</comment>
<dbReference type="Proteomes" id="UP000692954">
    <property type="component" value="Unassembled WGS sequence"/>
</dbReference>
<dbReference type="AlphaFoldDB" id="A0A8S1NTJ8"/>
<name>A0A8S1NTJ8_9CILI</name>